<reference evidence="3" key="1">
    <citation type="journal article" date="2020" name="mSystems">
        <title>Genome- and Community-Level Interaction Insights into Carbon Utilization and Element Cycling Functions of Hydrothermarchaeota in Hydrothermal Sediment.</title>
        <authorList>
            <person name="Zhou Z."/>
            <person name="Liu Y."/>
            <person name="Xu W."/>
            <person name="Pan J."/>
            <person name="Luo Z.H."/>
            <person name="Li M."/>
        </authorList>
    </citation>
    <scope>NUCLEOTIDE SEQUENCE [LARGE SCALE GENOMIC DNA]</scope>
    <source>
        <strain evidence="3">SpSt-23</strain>
    </source>
</reference>
<comment type="caution">
    <text evidence="3">The sequence shown here is derived from an EMBL/GenBank/DDBJ whole genome shotgun (WGS) entry which is preliminary data.</text>
</comment>
<evidence type="ECO:0000256" key="2">
    <source>
        <dbReference type="SAM" id="Phobius"/>
    </source>
</evidence>
<gene>
    <name evidence="3" type="ORF">ENP55_01855</name>
</gene>
<evidence type="ECO:0000313" key="3">
    <source>
        <dbReference type="EMBL" id="HEF87052.1"/>
    </source>
</evidence>
<feature type="transmembrane region" description="Helical" evidence="2">
    <location>
        <begin position="232"/>
        <end position="253"/>
    </location>
</feature>
<protein>
    <submittedName>
        <fullName evidence="3">Uncharacterized protein</fullName>
    </submittedName>
</protein>
<dbReference type="EMBL" id="DSJT01000005">
    <property type="protein sequence ID" value="HEF87052.1"/>
    <property type="molecule type" value="Genomic_DNA"/>
</dbReference>
<feature type="region of interest" description="Disordered" evidence="1">
    <location>
        <begin position="205"/>
        <end position="226"/>
    </location>
</feature>
<feature type="compositionally biased region" description="Low complexity" evidence="1">
    <location>
        <begin position="205"/>
        <end position="223"/>
    </location>
</feature>
<keyword evidence="2" id="KW-1133">Transmembrane helix</keyword>
<proteinExistence type="predicted"/>
<organism evidence="3">
    <name type="scientific">Thermosphaera aggregans</name>
    <dbReference type="NCBI Taxonomy" id="54254"/>
    <lineage>
        <taxon>Archaea</taxon>
        <taxon>Thermoproteota</taxon>
        <taxon>Thermoprotei</taxon>
        <taxon>Desulfurococcales</taxon>
        <taxon>Desulfurococcaceae</taxon>
        <taxon>Thermosphaera</taxon>
    </lineage>
</organism>
<dbReference type="AlphaFoldDB" id="A0A7C2BK28"/>
<keyword evidence="2" id="KW-0472">Membrane</keyword>
<accession>A0A7C2BK28</accession>
<evidence type="ECO:0000256" key="1">
    <source>
        <dbReference type="SAM" id="MobiDB-lite"/>
    </source>
</evidence>
<sequence length="256" mass="27439">MWLILYPNQTYSFKPVHATNGTLTVNILNGTAYIVANDKLDVYGNPVEIPVRVKYTVGGTDVYIVAMIPANTTIVFNINPAENYRVETNATDFYVYFTRGDDYNATVILPENDLSLANYNVTGEIILYESVTLTSPTPTTTTTTTTTKPVTTTTSTTITTTTTTTTTTETTTEPLTTTLSTTTAATTTTTTSTIATTTTLLTTTQTTTSTTTSQDTSTLSPTLQDSTGGDRLQIAIVIGIVLVGVGIGIFTILKKR</sequence>
<keyword evidence="2" id="KW-0812">Transmembrane</keyword>
<name>A0A7C2BK28_9CREN</name>